<gene>
    <name evidence="1" type="ORF">O166_14425</name>
</gene>
<accession>A0ABN0N2W9</accession>
<proteinExistence type="predicted"/>
<name>A0ABN0N2W9_9NEIS</name>
<evidence type="ECO:0000313" key="2">
    <source>
        <dbReference type="Proteomes" id="UP000016426"/>
    </source>
</evidence>
<evidence type="ECO:0000313" key="1">
    <source>
        <dbReference type="EMBL" id="ERE00383.1"/>
    </source>
</evidence>
<dbReference type="Proteomes" id="UP000016426">
    <property type="component" value="Unassembled WGS sequence"/>
</dbReference>
<sequence length="49" mass="5928">MKICVIIIAKASVEIICYKAIYFFYNTTAFNIAFKRFKIYIYSFYFLAY</sequence>
<reference evidence="1 2" key="1">
    <citation type="journal article" date="2013" name="Genome Announc.">
        <title>Genome Sequence of the Pigment-Producing Bacterium Pseudogulbenkiania ferrooxidans, Isolated from Loktak Lake.</title>
        <authorList>
            <person name="Puranik S."/>
            <person name="Talkal R."/>
            <person name="Qureshi A."/>
            <person name="Khardenavis A."/>
            <person name="Kapley A."/>
            <person name="Purohit H.J."/>
        </authorList>
    </citation>
    <scope>NUCLEOTIDE SEQUENCE [LARGE SCALE GENOMIC DNA]</scope>
    <source>
        <strain evidence="1 2">EGD-HP2</strain>
    </source>
</reference>
<comment type="caution">
    <text evidence="1">The sequence shown here is derived from an EMBL/GenBank/DDBJ whole genome shotgun (WGS) entry which is preliminary data.</text>
</comment>
<organism evidence="1 2">
    <name type="scientific">Pseudogulbenkiania ferrooxidans EGD-HP2</name>
    <dbReference type="NCBI Taxonomy" id="1388764"/>
    <lineage>
        <taxon>Bacteria</taxon>
        <taxon>Pseudomonadati</taxon>
        <taxon>Pseudomonadota</taxon>
        <taxon>Betaproteobacteria</taxon>
        <taxon>Neisseriales</taxon>
        <taxon>Chromobacteriaceae</taxon>
        <taxon>Pseudogulbenkiania</taxon>
    </lineage>
</organism>
<dbReference type="EMBL" id="AVPH01000276">
    <property type="protein sequence ID" value="ERE00383.1"/>
    <property type="molecule type" value="Genomic_DNA"/>
</dbReference>
<protein>
    <submittedName>
        <fullName evidence="1">Uncharacterized protein</fullName>
    </submittedName>
</protein>
<keyword evidence="2" id="KW-1185">Reference proteome</keyword>